<sequence>MKSILCILATGLITALSFASAEAISITADKDAYVQSGAYANTNFGSTLVDQVKRQDNSDWNRKSYIGFDLSGLGPFSIATATLDFNFVDSGAGATLAGTTYQFEVFGLTNELFDTWGESTITWNNAPGNRPNNGLNSLMVASLGTFSLTGKGVGTYSFTSQELVDFLNSDSNDIATIIVRRNTNQPSNAQNYVQAFASSENVSVGGPTLNITQVPEPSTLLFVGAGLVGLGFVKRRRG</sequence>
<feature type="chain" id="PRO_5040876540" description="PEP-CTERM protein-sorting domain-containing protein" evidence="4">
    <location>
        <begin position="22"/>
        <end position="238"/>
    </location>
</feature>
<evidence type="ECO:0000313" key="7">
    <source>
        <dbReference type="EMBL" id="GLI39937.1"/>
    </source>
</evidence>
<gene>
    <name evidence="7" type="ORF">GHYDROH2_34380</name>
</gene>
<evidence type="ECO:0008006" key="9">
    <source>
        <dbReference type="Google" id="ProtNLM"/>
    </source>
</evidence>
<evidence type="ECO:0000256" key="4">
    <source>
        <dbReference type="SAM" id="SignalP"/>
    </source>
</evidence>
<evidence type="ECO:0000259" key="5">
    <source>
        <dbReference type="Pfam" id="PF07589"/>
    </source>
</evidence>
<keyword evidence="8" id="KW-1185">Reference proteome</keyword>
<dbReference type="InterPro" id="IPR055372">
    <property type="entry name" value="CBM96"/>
</dbReference>
<evidence type="ECO:0000259" key="6">
    <source>
        <dbReference type="Pfam" id="PF24517"/>
    </source>
</evidence>
<dbReference type="AlphaFoldDB" id="A0A9W6G3W2"/>
<accession>A0A9W6G3W2</accession>
<organism evidence="7 8">
    <name type="scientific">Geobacter hydrogenophilus</name>
    <dbReference type="NCBI Taxonomy" id="40983"/>
    <lineage>
        <taxon>Bacteria</taxon>
        <taxon>Pseudomonadati</taxon>
        <taxon>Thermodesulfobacteriota</taxon>
        <taxon>Desulfuromonadia</taxon>
        <taxon>Geobacterales</taxon>
        <taxon>Geobacteraceae</taxon>
        <taxon>Geobacter</taxon>
    </lineage>
</organism>
<keyword evidence="2" id="KW-0964">Secreted</keyword>
<dbReference type="NCBIfam" id="TIGR02595">
    <property type="entry name" value="PEP_CTERM"/>
    <property type="match status" value="1"/>
</dbReference>
<dbReference type="Proteomes" id="UP001144352">
    <property type="component" value="Unassembled WGS sequence"/>
</dbReference>
<feature type="signal peptide" evidence="4">
    <location>
        <begin position="1"/>
        <end position="21"/>
    </location>
</feature>
<dbReference type="InterPro" id="IPR013424">
    <property type="entry name" value="Ice-binding_C"/>
</dbReference>
<evidence type="ECO:0000313" key="8">
    <source>
        <dbReference type="Proteomes" id="UP001144352"/>
    </source>
</evidence>
<dbReference type="Pfam" id="PF07589">
    <property type="entry name" value="PEP-CTERM"/>
    <property type="match status" value="1"/>
</dbReference>
<proteinExistence type="predicted"/>
<reference evidence="7" key="1">
    <citation type="submission" date="2022-12" db="EMBL/GenBank/DDBJ databases">
        <title>Reference genome sequencing for broad-spectrum identification of bacterial and archaeal isolates by mass spectrometry.</title>
        <authorList>
            <person name="Sekiguchi Y."/>
            <person name="Tourlousse D.M."/>
        </authorList>
    </citation>
    <scope>NUCLEOTIDE SEQUENCE</scope>
    <source>
        <strain evidence="7">H2</strain>
    </source>
</reference>
<feature type="domain" description="Ice-binding protein C-terminal" evidence="5">
    <location>
        <begin position="213"/>
        <end position="236"/>
    </location>
</feature>
<evidence type="ECO:0000256" key="3">
    <source>
        <dbReference type="ARBA" id="ARBA00022729"/>
    </source>
</evidence>
<evidence type="ECO:0000256" key="2">
    <source>
        <dbReference type="ARBA" id="ARBA00022525"/>
    </source>
</evidence>
<comment type="subcellular location">
    <subcellularLocation>
        <location evidence="1">Secreted</location>
    </subcellularLocation>
</comment>
<comment type="caution">
    <text evidence="7">The sequence shown here is derived from an EMBL/GenBank/DDBJ whole genome shotgun (WGS) entry which is preliminary data.</text>
</comment>
<keyword evidence="3 4" id="KW-0732">Signal</keyword>
<dbReference type="GO" id="GO:0005576">
    <property type="term" value="C:extracellular region"/>
    <property type="evidence" value="ECO:0007669"/>
    <property type="project" value="UniProtKB-SubCell"/>
</dbReference>
<feature type="domain" description="Carbohydrate-binding module family 96" evidence="6">
    <location>
        <begin position="25"/>
        <end position="128"/>
    </location>
</feature>
<name>A0A9W6G3W2_9BACT</name>
<dbReference type="Pfam" id="PF24517">
    <property type="entry name" value="CBM96"/>
    <property type="match status" value="1"/>
</dbReference>
<evidence type="ECO:0000256" key="1">
    <source>
        <dbReference type="ARBA" id="ARBA00004613"/>
    </source>
</evidence>
<dbReference type="EMBL" id="BSDS01000002">
    <property type="protein sequence ID" value="GLI39937.1"/>
    <property type="molecule type" value="Genomic_DNA"/>
</dbReference>
<protein>
    <recommendedName>
        <fullName evidence="9">PEP-CTERM protein-sorting domain-containing protein</fullName>
    </recommendedName>
</protein>
<dbReference type="RefSeq" id="WP_214184761.1">
    <property type="nucleotide sequence ID" value="NZ_BSDS01000002.1"/>
</dbReference>
<dbReference type="NCBIfam" id="NF033679">
    <property type="entry name" value="DNRLRE_dom"/>
    <property type="match status" value="1"/>
</dbReference>